<reference evidence="5" key="1">
    <citation type="submission" date="2017-02" db="UniProtKB">
        <authorList>
            <consortium name="WormBaseParasite"/>
        </authorList>
    </citation>
    <scope>IDENTIFICATION</scope>
</reference>
<dbReference type="WBParaSite" id="HNAJ_0001051201-mRNA-1">
    <property type="protein sequence ID" value="HNAJ_0001051201-mRNA-1"/>
    <property type="gene ID" value="HNAJ_0001051201"/>
</dbReference>
<feature type="chain" id="PRO_5043132066" evidence="2">
    <location>
        <begin position="18"/>
        <end position="185"/>
    </location>
</feature>
<sequence>MMKKFVFLILLGALVSASPFACMGPVGGPGMQQTFKNCKAPVCHNGQFTGYGCNNGICPYICHGGACSQVGGPMMASSTFPGRQMGNHFGMGNAFGMQEPNFGGFGGGMMTGMSGAGPNMMDPFGNSGFGGYDGYGYGQDMGYPPQPSSGSSRRGRSKRESCPNGDCEDDDKSGESGKANSGNSN</sequence>
<dbReference type="EMBL" id="UZAE01013084">
    <property type="protein sequence ID" value="VDO08105.1"/>
    <property type="molecule type" value="Genomic_DNA"/>
</dbReference>
<gene>
    <name evidence="3" type="ORF">HNAJ_LOCUS10507</name>
</gene>
<dbReference type="Proteomes" id="UP000278807">
    <property type="component" value="Unassembled WGS sequence"/>
</dbReference>
<protein>
    <submittedName>
        <fullName evidence="5">WAP domain-containing protein</fullName>
    </submittedName>
</protein>
<proteinExistence type="predicted"/>
<evidence type="ECO:0000256" key="2">
    <source>
        <dbReference type="SAM" id="SignalP"/>
    </source>
</evidence>
<evidence type="ECO:0000313" key="5">
    <source>
        <dbReference type="WBParaSite" id="HNAJ_0001051201-mRNA-1"/>
    </source>
</evidence>
<feature type="region of interest" description="Disordered" evidence="1">
    <location>
        <begin position="138"/>
        <end position="185"/>
    </location>
</feature>
<feature type="signal peptide" evidence="2">
    <location>
        <begin position="1"/>
        <end position="17"/>
    </location>
</feature>
<keyword evidence="2" id="KW-0732">Signal</keyword>
<name>A0A0R3TSA1_RODNA</name>
<feature type="compositionally biased region" description="Low complexity" evidence="1">
    <location>
        <begin position="140"/>
        <end position="152"/>
    </location>
</feature>
<evidence type="ECO:0000313" key="3">
    <source>
        <dbReference type="EMBL" id="VDO08105.1"/>
    </source>
</evidence>
<dbReference type="AlphaFoldDB" id="A0A0R3TSA1"/>
<dbReference type="OrthoDB" id="10478399at2759"/>
<evidence type="ECO:0000256" key="1">
    <source>
        <dbReference type="SAM" id="MobiDB-lite"/>
    </source>
</evidence>
<accession>A0A0R3TSA1</accession>
<keyword evidence="4" id="KW-1185">Reference proteome</keyword>
<reference evidence="3 4" key="2">
    <citation type="submission" date="2018-11" db="EMBL/GenBank/DDBJ databases">
        <authorList>
            <consortium name="Pathogen Informatics"/>
        </authorList>
    </citation>
    <scope>NUCLEOTIDE SEQUENCE [LARGE SCALE GENOMIC DNA]</scope>
</reference>
<organism evidence="5">
    <name type="scientific">Rodentolepis nana</name>
    <name type="common">Dwarf tapeworm</name>
    <name type="synonym">Hymenolepis nana</name>
    <dbReference type="NCBI Taxonomy" id="102285"/>
    <lineage>
        <taxon>Eukaryota</taxon>
        <taxon>Metazoa</taxon>
        <taxon>Spiralia</taxon>
        <taxon>Lophotrochozoa</taxon>
        <taxon>Platyhelminthes</taxon>
        <taxon>Cestoda</taxon>
        <taxon>Eucestoda</taxon>
        <taxon>Cyclophyllidea</taxon>
        <taxon>Hymenolepididae</taxon>
        <taxon>Rodentolepis</taxon>
    </lineage>
</organism>
<evidence type="ECO:0000313" key="4">
    <source>
        <dbReference type="Proteomes" id="UP000278807"/>
    </source>
</evidence>